<evidence type="ECO:0000313" key="3">
    <source>
        <dbReference type="EMBL" id="RSL31005.1"/>
    </source>
</evidence>
<protein>
    <submittedName>
        <fullName evidence="3">Esterase</fullName>
    </submittedName>
</protein>
<proteinExistence type="predicted"/>
<dbReference type="OrthoDB" id="31158at2"/>
<accession>A0A3R9Q0H7</accession>
<dbReference type="SUPFAM" id="SSF53474">
    <property type="entry name" value="alpha/beta-Hydrolases"/>
    <property type="match status" value="1"/>
</dbReference>
<name>A0A3R9Q0H7_9BACI</name>
<dbReference type="InterPro" id="IPR029058">
    <property type="entry name" value="AB_hydrolase_fold"/>
</dbReference>
<dbReference type="InterPro" id="IPR001375">
    <property type="entry name" value="Peptidase_S9_cat"/>
</dbReference>
<dbReference type="PANTHER" id="PTHR22946:SF9">
    <property type="entry name" value="POLYKETIDE TRANSFERASE AF380"/>
    <property type="match status" value="1"/>
</dbReference>
<sequence length="256" mass="29462">MRMLTIEDESFGGVPALHIYDMNEGRTPLPTMLYWHGFSSAKEHNLDFAYQLAKKGIRVVLPEARHHGERREGLTEKQRLFKFWSIVIEGLQDTQSIRDSLEEQQLIKDSRLFTAGTSMGGILTCGALAAFPWIKGGAVMMGNPAWESYARQQIKILKEQGTFPISDEKAEQEIQQLLHYDLSQQPALLGDRPLFFWHGREDNVVPYEDSYAFYEKIKQTRLIGDDTIMYHLEEKAMHKVSREGMLAMADWTVKHI</sequence>
<dbReference type="PANTHER" id="PTHR22946">
    <property type="entry name" value="DIENELACTONE HYDROLASE DOMAIN-CONTAINING PROTEIN-RELATED"/>
    <property type="match status" value="1"/>
</dbReference>
<evidence type="ECO:0000313" key="4">
    <source>
        <dbReference type="Proteomes" id="UP000275076"/>
    </source>
</evidence>
<dbReference type="Gene3D" id="3.40.50.1820">
    <property type="entry name" value="alpha/beta hydrolase"/>
    <property type="match status" value="1"/>
</dbReference>
<evidence type="ECO:0000259" key="2">
    <source>
        <dbReference type="Pfam" id="PF00326"/>
    </source>
</evidence>
<dbReference type="Pfam" id="PF00326">
    <property type="entry name" value="Peptidase_S9"/>
    <property type="match status" value="1"/>
</dbReference>
<dbReference type="GO" id="GO:0006508">
    <property type="term" value="P:proteolysis"/>
    <property type="evidence" value="ECO:0007669"/>
    <property type="project" value="InterPro"/>
</dbReference>
<dbReference type="InterPro" id="IPR050261">
    <property type="entry name" value="FrsA_esterase"/>
</dbReference>
<feature type="domain" description="Peptidase S9 prolyl oligopeptidase catalytic" evidence="2">
    <location>
        <begin position="91"/>
        <end position="244"/>
    </location>
</feature>
<reference evidence="3 4" key="1">
    <citation type="submission" date="2018-10" db="EMBL/GenBank/DDBJ databases">
        <title>Draft genome sequence of Bacillus salarius IM0101, isolated from a hypersaline soil in Inner Mongolia, China.</title>
        <authorList>
            <person name="Yamprayoonswat W."/>
            <person name="Boonvisut S."/>
            <person name="Jumpathong W."/>
            <person name="Sittihan S."/>
            <person name="Ruangsuj P."/>
            <person name="Wanthongcharoen S."/>
            <person name="Thongpramul N."/>
            <person name="Pimmason S."/>
            <person name="Yu B."/>
            <person name="Yasawong M."/>
        </authorList>
    </citation>
    <scope>NUCLEOTIDE SEQUENCE [LARGE SCALE GENOMIC DNA]</scope>
    <source>
        <strain evidence="3 4">IM0101</strain>
    </source>
</reference>
<dbReference type="EMBL" id="RBVX01000029">
    <property type="protein sequence ID" value="RSL31005.1"/>
    <property type="molecule type" value="Genomic_DNA"/>
</dbReference>
<gene>
    <name evidence="3" type="ORF">D7Z54_22935</name>
</gene>
<dbReference type="Proteomes" id="UP000275076">
    <property type="component" value="Unassembled WGS sequence"/>
</dbReference>
<dbReference type="GO" id="GO:0008236">
    <property type="term" value="F:serine-type peptidase activity"/>
    <property type="evidence" value="ECO:0007669"/>
    <property type="project" value="InterPro"/>
</dbReference>
<dbReference type="GO" id="GO:0052689">
    <property type="term" value="F:carboxylic ester hydrolase activity"/>
    <property type="evidence" value="ECO:0007669"/>
    <property type="project" value="UniProtKB-ARBA"/>
</dbReference>
<evidence type="ECO:0000256" key="1">
    <source>
        <dbReference type="ARBA" id="ARBA00022801"/>
    </source>
</evidence>
<dbReference type="AlphaFoldDB" id="A0A3R9Q0H7"/>
<comment type="caution">
    <text evidence="3">The sequence shown here is derived from an EMBL/GenBank/DDBJ whole genome shotgun (WGS) entry which is preliminary data.</text>
</comment>
<keyword evidence="1" id="KW-0378">Hydrolase</keyword>
<keyword evidence="4" id="KW-1185">Reference proteome</keyword>
<organism evidence="3 4">
    <name type="scientific">Salibacterium salarium</name>
    <dbReference type="NCBI Taxonomy" id="284579"/>
    <lineage>
        <taxon>Bacteria</taxon>
        <taxon>Bacillati</taxon>
        <taxon>Bacillota</taxon>
        <taxon>Bacilli</taxon>
        <taxon>Bacillales</taxon>
        <taxon>Bacillaceae</taxon>
    </lineage>
</organism>